<protein>
    <recommendedName>
        <fullName evidence="2">Nicotinamide phosphoribosyltransferase N-terminal domain-containing protein</fullName>
    </recommendedName>
</protein>
<dbReference type="GO" id="GO:0047280">
    <property type="term" value="F:nicotinamide phosphoribosyltransferase activity"/>
    <property type="evidence" value="ECO:0007669"/>
    <property type="project" value="TreeGrafter"/>
</dbReference>
<dbReference type="Pfam" id="PF18127">
    <property type="entry name" value="NAMPT_N"/>
    <property type="match status" value="1"/>
</dbReference>
<reference evidence="3 4" key="1">
    <citation type="journal article" date="2015" name="Genome Biol.">
        <title>Comparative genomics of Steinernema reveals deeply conserved gene regulatory networks.</title>
        <authorList>
            <person name="Dillman A.R."/>
            <person name="Macchietto M."/>
            <person name="Porter C.F."/>
            <person name="Rogers A."/>
            <person name="Williams B."/>
            <person name="Antoshechkin I."/>
            <person name="Lee M.M."/>
            <person name="Goodwin Z."/>
            <person name="Lu X."/>
            <person name="Lewis E.E."/>
            <person name="Goodrich-Blair H."/>
            <person name="Stock S.P."/>
            <person name="Adams B.J."/>
            <person name="Sternberg P.W."/>
            <person name="Mortazavi A."/>
        </authorList>
    </citation>
    <scope>NUCLEOTIDE SEQUENCE [LARGE SCALE GENOMIC DNA]</scope>
    <source>
        <strain evidence="3 4">ALL</strain>
    </source>
</reference>
<dbReference type="PANTHER" id="PTHR43816:SF1">
    <property type="entry name" value="NICOTINAMIDE PHOSPHORIBOSYLTRANSFERASE"/>
    <property type="match status" value="1"/>
</dbReference>
<dbReference type="InterPro" id="IPR016471">
    <property type="entry name" value="Nicotinamide_PRibTrfase"/>
</dbReference>
<comment type="caution">
    <text evidence="3">The sequence shown here is derived from an EMBL/GenBank/DDBJ whole genome shotgun (WGS) entry which is preliminary data.</text>
</comment>
<evidence type="ECO:0000256" key="1">
    <source>
        <dbReference type="SAM" id="MobiDB-lite"/>
    </source>
</evidence>
<evidence type="ECO:0000313" key="4">
    <source>
        <dbReference type="Proteomes" id="UP000298663"/>
    </source>
</evidence>
<gene>
    <name evidence="3" type="ORF">L596_013060</name>
</gene>
<feature type="region of interest" description="Disordered" evidence="1">
    <location>
        <begin position="109"/>
        <end position="162"/>
    </location>
</feature>
<feature type="domain" description="Nicotinamide phosphoribosyltransferase N-terminal" evidence="2">
    <location>
        <begin position="1"/>
        <end position="39"/>
    </location>
</feature>
<dbReference type="Proteomes" id="UP000298663">
    <property type="component" value="Unassembled WGS sequence"/>
</dbReference>
<evidence type="ECO:0000259" key="2">
    <source>
        <dbReference type="Pfam" id="PF18127"/>
    </source>
</evidence>
<proteinExistence type="predicted"/>
<dbReference type="PANTHER" id="PTHR43816">
    <property type="entry name" value="NICOTINAMIDE PHOSPHORIBOSYLTRANSFERASE"/>
    <property type="match status" value="1"/>
</dbReference>
<keyword evidence="4" id="KW-1185">Reference proteome</keyword>
<dbReference type="GO" id="GO:0009435">
    <property type="term" value="P:NAD+ biosynthetic process"/>
    <property type="evidence" value="ECO:0007669"/>
    <property type="project" value="TreeGrafter"/>
</dbReference>
<organism evidence="3 4">
    <name type="scientific">Steinernema carpocapsae</name>
    <name type="common">Entomopathogenic nematode</name>
    <dbReference type="NCBI Taxonomy" id="34508"/>
    <lineage>
        <taxon>Eukaryota</taxon>
        <taxon>Metazoa</taxon>
        <taxon>Ecdysozoa</taxon>
        <taxon>Nematoda</taxon>
        <taxon>Chromadorea</taxon>
        <taxon>Rhabditida</taxon>
        <taxon>Tylenchina</taxon>
        <taxon>Panagrolaimomorpha</taxon>
        <taxon>Strongyloidoidea</taxon>
        <taxon>Steinernematidae</taxon>
        <taxon>Steinernema</taxon>
    </lineage>
</organism>
<sequence length="162" mass="17751">MIAQAKVFYNAHFGGTDVFNEAGWTHIVEKHNGYLPLQIRAVPEGSVVPTKNVLFTVENTDPDVPWLTNWFEGRGRSGKRGLLGLNGRLESKQNGRRTACPIWVGWSGSGRPPSRSLALRRSDRSRPLQPTQMRGAPPVWTVSNEGQSVATSRGGSSGRQSV</sequence>
<name>A0A4U5NZ43_STECR</name>
<dbReference type="InterPro" id="IPR041529">
    <property type="entry name" value="DUF5598"/>
</dbReference>
<feature type="compositionally biased region" description="Low complexity" evidence="1">
    <location>
        <begin position="109"/>
        <end position="119"/>
    </location>
</feature>
<reference evidence="3 4" key="2">
    <citation type="journal article" date="2019" name="G3 (Bethesda)">
        <title>Hybrid Assembly of the Genome of the Entomopathogenic Nematode Steinernema carpocapsae Identifies the X-Chromosome.</title>
        <authorList>
            <person name="Serra L."/>
            <person name="Macchietto M."/>
            <person name="Macias-Munoz A."/>
            <person name="McGill C.J."/>
            <person name="Rodriguez I.M."/>
            <person name="Rodriguez B."/>
            <person name="Murad R."/>
            <person name="Mortazavi A."/>
        </authorList>
    </citation>
    <scope>NUCLEOTIDE SEQUENCE [LARGE SCALE GENOMIC DNA]</scope>
    <source>
        <strain evidence="3 4">ALL</strain>
    </source>
</reference>
<evidence type="ECO:0000313" key="3">
    <source>
        <dbReference type="EMBL" id="TKR88888.1"/>
    </source>
</evidence>
<accession>A0A4U5NZ43</accession>
<feature type="compositionally biased region" description="Polar residues" evidence="1">
    <location>
        <begin position="141"/>
        <end position="162"/>
    </location>
</feature>
<dbReference type="EMBL" id="AZBU02000003">
    <property type="protein sequence ID" value="TKR88888.1"/>
    <property type="molecule type" value="Genomic_DNA"/>
</dbReference>
<dbReference type="OrthoDB" id="193380at2759"/>
<dbReference type="AlphaFoldDB" id="A0A4U5NZ43"/>